<dbReference type="InterPro" id="IPR025700">
    <property type="entry name" value="Lys/Orn_oxygenase"/>
</dbReference>
<comment type="cofactor">
    <cofactor evidence="1">
        <name>FAD</name>
        <dbReference type="ChEBI" id="CHEBI:57692"/>
    </cofactor>
</comment>
<dbReference type="Proteomes" id="UP001374803">
    <property type="component" value="Chromosome"/>
</dbReference>
<name>A0ABZ2L4U6_9BACT</name>
<comment type="pathway">
    <text evidence="2">Siderophore biosynthesis.</text>
</comment>
<evidence type="ECO:0000256" key="3">
    <source>
        <dbReference type="ARBA" id="ARBA00007588"/>
    </source>
</evidence>
<keyword evidence="6" id="KW-0521">NADP</keyword>
<evidence type="ECO:0000256" key="6">
    <source>
        <dbReference type="ARBA" id="ARBA00022857"/>
    </source>
</evidence>
<sequence>MNRPSAEPRPIDIDVVAIGCGPFNLGLAALASHVEGPSLVVLESEAELRWHRGMMFDDAMLQVNFLADLVSLIEPRHPLSFLSYLHDNDRLYPFYIRQAFHSTRKEYEHYLRWAAAKLPSIQFSHRVEKIAWHPREERFVVHALHGARGELRLFRARDLVLGVGTEPSMPPSLAGLPPGKVLHTADYLRSGERIDGAKHVTVVGSGQSGAEAALDLLRRNLTGGPAMSWLTRTVSFAPLDYTKLVLEMTTPAYIDHFHGLPQEKRDRLLAEQWRHYKGISTATLELIHDALYRRDLEEGLAPVELRCGITVEGAAPARNGGVLLSCRDRDSDRVFEHETDLVVAATGYVPRRPAFLEPMEHLVRRDDKKRYIVRRDHSVELDESVSGRVFVSNADLHSHGAAAPDLGIGAYRNAIILNTVAGRELYRLPRHTAYTTF</sequence>
<keyword evidence="9" id="KW-1185">Reference proteome</keyword>
<keyword evidence="5" id="KW-0274">FAD</keyword>
<keyword evidence="4" id="KW-0285">Flavoprotein</keyword>
<proteinExistence type="inferred from homology"/>
<reference evidence="8" key="1">
    <citation type="submission" date="2021-12" db="EMBL/GenBank/DDBJ databases">
        <title>Discovery of the Pendulisporaceae a myxobacterial family with distinct sporulation behavior and unique specialized metabolism.</title>
        <authorList>
            <person name="Garcia R."/>
            <person name="Popoff A."/>
            <person name="Bader C.D."/>
            <person name="Loehr J."/>
            <person name="Walesch S."/>
            <person name="Walt C."/>
            <person name="Boldt J."/>
            <person name="Bunk B."/>
            <person name="Haeckl F.J.F.P.J."/>
            <person name="Gunesch A.P."/>
            <person name="Birkelbach J."/>
            <person name="Nuebel U."/>
            <person name="Pietschmann T."/>
            <person name="Bach T."/>
            <person name="Mueller R."/>
        </authorList>
    </citation>
    <scope>NUCLEOTIDE SEQUENCE</scope>
    <source>
        <strain evidence="8">MSr11367</strain>
    </source>
</reference>
<dbReference type="Pfam" id="PF13434">
    <property type="entry name" value="Lys_Orn_oxgnase"/>
    <property type="match status" value="1"/>
</dbReference>
<keyword evidence="7" id="KW-0560">Oxidoreductase</keyword>
<dbReference type="InterPro" id="IPR036188">
    <property type="entry name" value="FAD/NAD-bd_sf"/>
</dbReference>
<dbReference type="PANTHER" id="PTHR42802">
    <property type="entry name" value="MONOOXYGENASE"/>
    <property type="match status" value="1"/>
</dbReference>
<evidence type="ECO:0000313" key="8">
    <source>
        <dbReference type="EMBL" id="WXB05959.1"/>
    </source>
</evidence>
<dbReference type="Gene3D" id="3.50.50.60">
    <property type="entry name" value="FAD/NAD(P)-binding domain"/>
    <property type="match status" value="1"/>
</dbReference>
<gene>
    <name evidence="8" type="ORF">LVJ94_01605</name>
</gene>
<dbReference type="EMBL" id="CP089983">
    <property type="protein sequence ID" value="WXB05959.1"/>
    <property type="molecule type" value="Genomic_DNA"/>
</dbReference>
<keyword evidence="8" id="KW-0503">Monooxygenase</keyword>
<evidence type="ECO:0000256" key="2">
    <source>
        <dbReference type="ARBA" id="ARBA00004924"/>
    </source>
</evidence>
<evidence type="ECO:0000256" key="1">
    <source>
        <dbReference type="ARBA" id="ARBA00001974"/>
    </source>
</evidence>
<organism evidence="8 9">
    <name type="scientific">Pendulispora rubella</name>
    <dbReference type="NCBI Taxonomy" id="2741070"/>
    <lineage>
        <taxon>Bacteria</taxon>
        <taxon>Pseudomonadati</taxon>
        <taxon>Myxococcota</taxon>
        <taxon>Myxococcia</taxon>
        <taxon>Myxococcales</taxon>
        <taxon>Sorangiineae</taxon>
        <taxon>Pendulisporaceae</taxon>
        <taxon>Pendulispora</taxon>
    </lineage>
</organism>
<dbReference type="RefSeq" id="WP_394835609.1">
    <property type="nucleotide sequence ID" value="NZ_CP089929.1"/>
</dbReference>
<protein>
    <submittedName>
        <fullName evidence="8">SidA/IucD/PvdA family monooxygenase</fullName>
    </submittedName>
</protein>
<evidence type="ECO:0000256" key="5">
    <source>
        <dbReference type="ARBA" id="ARBA00022827"/>
    </source>
</evidence>
<evidence type="ECO:0000256" key="4">
    <source>
        <dbReference type="ARBA" id="ARBA00022630"/>
    </source>
</evidence>
<comment type="similarity">
    <text evidence="3">Belongs to the lysine N(6)-hydroxylase/L-ornithine N(5)-oxygenase family.</text>
</comment>
<accession>A0ABZ2L4U6</accession>
<dbReference type="SUPFAM" id="SSF51905">
    <property type="entry name" value="FAD/NAD(P)-binding domain"/>
    <property type="match status" value="2"/>
</dbReference>
<evidence type="ECO:0000256" key="7">
    <source>
        <dbReference type="ARBA" id="ARBA00023002"/>
    </source>
</evidence>
<evidence type="ECO:0000313" key="9">
    <source>
        <dbReference type="Proteomes" id="UP001374803"/>
    </source>
</evidence>
<dbReference type="GO" id="GO:0004497">
    <property type="term" value="F:monooxygenase activity"/>
    <property type="evidence" value="ECO:0007669"/>
    <property type="project" value="UniProtKB-KW"/>
</dbReference>
<dbReference type="PANTHER" id="PTHR42802:SF1">
    <property type="entry name" value="L-ORNITHINE N(5)-MONOOXYGENASE"/>
    <property type="match status" value="1"/>
</dbReference>
<dbReference type="PRINTS" id="PR00368">
    <property type="entry name" value="FADPNR"/>
</dbReference>